<keyword evidence="8" id="KW-0175">Coiled coil</keyword>
<proteinExistence type="inferred from homology"/>
<dbReference type="RefSeq" id="WP_328015557.1">
    <property type="nucleotide sequence ID" value="NZ_JARTFS010000013.1"/>
</dbReference>
<keyword evidence="9" id="KW-0969">Cilium</keyword>
<evidence type="ECO:0000256" key="5">
    <source>
        <dbReference type="ARBA" id="ARBA00093765"/>
    </source>
</evidence>
<dbReference type="Proteomes" id="UP001342826">
    <property type="component" value="Unassembled WGS sequence"/>
</dbReference>
<evidence type="ECO:0000256" key="6">
    <source>
        <dbReference type="ARBA" id="ARBA00093785"/>
    </source>
</evidence>
<dbReference type="EMBL" id="JARTFS010000013">
    <property type="protein sequence ID" value="MED4402781.1"/>
    <property type="molecule type" value="Genomic_DNA"/>
</dbReference>
<keyword evidence="4" id="KW-0143">Chaperone</keyword>
<reference evidence="9 10" key="1">
    <citation type="submission" date="2023-03" db="EMBL/GenBank/DDBJ databases">
        <title>Bacillus Genome Sequencing.</title>
        <authorList>
            <person name="Dunlap C."/>
        </authorList>
    </citation>
    <scope>NUCLEOTIDE SEQUENCE [LARGE SCALE GENOMIC DNA]</scope>
    <source>
        <strain evidence="9 10">NRS-1717</strain>
    </source>
</reference>
<dbReference type="InterPro" id="IPR008622">
    <property type="entry name" value="FliT"/>
</dbReference>
<comment type="subcellular location">
    <subcellularLocation>
        <location evidence="1">Cytoplasm</location>
        <location evidence="1">Cytosol</location>
    </subcellularLocation>
</comment>
<keyword evidence="9" id="KW-0282">Flagellum</keyword>
<dbReference type="Pfam" id="PF05400">
    <property type="entry name" value="FliT"/>
    <property type="match status" value="1"/>
</dbReference>
<keyword evidence="3" id="KW-1005">Bacterial flagellum biogenesis</keyword>
<evidence type="ECO:0000256" key="4">
    <source>
        <dbReference type="ARBA" id="ARBA00023186"/>
    </source>
</evidence>
<sequence>MSAVGQVYDLTEKLFHLVENEVKAEDRDELIEEISSLLDEREDLLKDVVPPFTEEEQLKGKQIVLWNERINSEFIKIKAEVQKSISNLKKTKTTTQKYVNPYQNTSLDGMFYDKRK</sequence>
<evidence type="ECO:0000313" key="10">
    <source>
        <dbReference type="Proteomes" id="UP001342826"/>
    </source>
</evidence>
<name>A0ABU6P0G2_9BACI</name>
<keyword evidence="10" id="KW-1185">Reference proteome</keyword>
<feature type="coiled-coil region" evidence="8">
    <location>
        <begin position="20"/>
        <end position="47"/>
    </location>
</feature>
<organism evidence="9 10">
    <name type="scientific">Metabacillus fastidiosus</name>
    <dbReference type="NCBI Taxonomy" id="1458"/>
    <lineage>
        <taxon>Bacteria</taxon>
        <taxon>Bacillati</taxon>
        <taxon>Bacillota</taxon>
        <taxon>Bacilli</taxon>
        <taxon>Bacillales</taxon>
        <taxon>Bacillaceae</taxon>
        <taxon>Metabacillus</taxon>
    </lineage>
</organism>
<evidence type="ECO:0000256" key="7">
    <source>
        <dbReference type="ARBA" id="ARBA00093797"/>
    </source>
</evidence>
<accession>A0ABU6P0G2</accession>
<evidence type="ECO:0000313" key="9">
    <source>
        <dbReference type="EMBL" id="MED4402781.1"/>
    </source>
</evidence>
<gene>
    <name evidence="9" type="ORF">P9271_15860</name>
</gene>
<evidence type="ECO:0000256" key="8">
    <source>
        <dbReference type="SAM" id="Coils"/>
    </source>
</evidence>
<evidence type="ECO:0000256" key="3">
    <source>
        <dbReference type="ARBA" id="ARBA00022795"/>
    </source>
</evidence>
<comment type="similarity">
    <text evidence="6">Belongs to the bacillales FliT family.</text>
</comment>
<keyword evidence="2" id="KW-0963">Cytoplasm</keyword>
<evidence type="ECO:0000256" key="2">
    <source>
        <dbReference type="ARBA" id="ARBA00022490"/>
    </source>
</evidence>
<protein>
    <recommendedName>
        <fullName evidence="7">Flagellar protein FliT</fullName>
    </recommendedName>
</protein>
<comment type="function">
    <text evidence="5">May act as an export chaperone for the filament capping protein FliD.</text>
</comment>
<keyword evidence="9" id="KW-0966">Cell projection</keyword>
<comment type="caution">
    <text evidence="9">The sequence shown here is derived from an EMBL/GenBank/DDBJ whole genome shotgun (WGS) entry which is preliminary data.</text>
</comment>
<evidence type="ECO:0000256" key="1">
    <source>
        <dbReference type="ARBA" id="ARBA00004514"/>
    </source>
</evidence>